<evidence type="ECO:0000313" key="3">
    <source>
        <dbReference type="EMBL" id="KAJ8408601.1"/>
    </source>
</evidence>
<keyword evidence="2" id="KW-0472">Membrane</keyword>
<feature type="compositionally biased region" description="Basic and acidic residues" evidence="1">
    <location>
        <begin position="79"/>
        <end position="94"/>
    </location>
</feature>
<dbReference type="AlphaFoldDB" id="A0AAD7STT5"/>
<name>A0AAD7STT5_9TELE</name>
<reference evidence="3" key="1">
    <citation type="journal article" date="2023" name="Science">
        <title>Genome structures resolve the early diversification of teleost fishes.</title>
        <authorList>
            <person name="Parey E."/>
            <person name="Louis A."/>
            <person name="Montfort J."/>
            <person name="Bouchez O."/>
            <person name="Roques C."/>
            <person name="Iampietro C."/>
            <person name="Lluch J."/>
            <person name="Castinel A."/>
            <person name="Donnadieu C."/>
            <person name="Desvignes T."/>
            <person name="Floi Bucao C."/>
            <person name="Jouanno E."/>
            <person name="Wen M."/>
            <person name="Mejri S."/>
            <person name="Dirks R."/>
            <person name="Jansen H."/>
            <person name="Henkel C."/>
            <person name="Chen W.J."/>
            <person name="Zahm M."/>
            <person name="Cabau C."/>
            <person name="Klopp C."/>
            <person name="Thompson A.W."/>
            <person name="Robinson-Rechavi M."/>
            <person name="Braasch I."/>
            <person name="Lecointre G."/>
            <person name="Bobe J."/>
            <person name="Postlethwait J.H."/>
            <person name="Berthelot C."/>
            <person name="Roest Crollius H."/>
            <person name="Guiguen Y."/>
        </authorList>
    </citation>
    <scope>NUCLEOTIDE SEQUENCE</scope>
    <source>
        <strain evidence="3">NC1722</strain>
    </source>
</reference>
<feature type="compositionally biased region" description="Polar residues" evidence="1">
    <location>
        <begin position="34"/>
        <end position="43"/>
    </location>
</feature>
<sequence length="301" mass="32386">MTLTDGTLPLGAAAEPGVALPAETGLERRLSFGEESSQRTVHSPPTPGARGEERSHICAPGGPHSPGLGRVQSEWGRGQGEERGGGLREERVELLEEPLLSGQLDPAREIEEVVAGAPDGISAGTSLLQEQEVPPGGEDGGESGRANTEEEEEEEEEEEGCLEDMLKRGPDPTRVRCPLCRQRTPVLDWEIRRMQEEATLNMGGGGAVGLSPPAPRSPPRPAPPRRCAALARRESRAEAATVCGCFRPPRGPARALRRLRLRCRCCYLTCLLLLHLAELLCLLLVFLPVLVLVLLFTLAGK</sequence>
<keyword evidence="2" id="KW-0812">Transmembrane</keyword>
<comment type="caution">
    <text evidence="3">The sequence shown here is derived from an EMBL/GenBank/DDBJ whole genome shotgun (WGS) entry which is preliminary data.</text>
</comment>
<feature type="transmembrane region" description="Helical" evidence="2">
    <location>
        <begin position="272"/>
        <end position="299"/>
    </location>
</feature>
<protein>
    <submittedName>
        <fullName evidence="3">Uncharacterized protein</fullName>
    </submittedName>
</protein>
<feature type="region of interest" description="Disordered" evidence="1">
    <location>
        <begin position="1"/>
        <end position="167"/>
    </location>
</feature>
<keyword evidence="4" id="KW-1185">Reference proteome</keyword>
<evidence type="ECO:0000256" key="1">
    <source>
        <dbReference type="SAM" id="MobiDB-lite"/>
    </source>
</evidence>
<organism evidence="3 4">
    <name type="scientific">Aldrovandia affinis</name>
    <dbReference type="NCBI Taxonomy" id="143900"/>
    <lineage>
        <taxon>Eukaryota</taxon>
        <taxon>Metazoa</taxon>
        <taxon>Chordata</taxon>
        <taxon>Craniata</taxon>
        <taxon>Vertebrata</taxon>
        <taxon>Euteleostomi</taxon>
        <taxon>Actinopterygii</taxon>
        <taxon>Neopterygii</taxon>
        <taxon>Teleostei</taxon>
        <taxon>Notacanthiformes</taxon>
        <taxon>Halosauridae</taxon>
        <taxon>Aldrovandia</taxon>
    </lineage>
</organism>
<dbReference type="EMBL" id="JAINUG010000034">
    <property type="protein sequence ID" value="KAJ8408601.1"/>
    <property type="molecule type" value="Genomic_DNA"/>
</dbReference>
<feature type="compositionally biased region" description="Acidic residues" evidence="1">
    <location>
        <begin position="149"/>
        <end position="162"/>
    </location>
</feature>
<accession>A0AAD7STT5</accession>
<evidence type="ECO:0000256" key="2">
    <source>
        <dbReference type="SAM" id="Phobius"/>
    </source>
</evidence>
<evidence type="ECO:0000313" key="4">
    <source>
        <dbReference type="Proteomes" id="UP001221898"/>
    </source>
</evidence>
<gene>
    <name evidence="3" type="ORF">AAFF_G00252360</name>
</gene>
<dbReference type="Proteomes" id="UP001221898">
    <property type="component" value="Unassembled WGS sequence"/>
</dbReference>
<keyword evidence="2" id="KW-1133">Transmembrane helix</keyword>
<proteinExistence type="predicted"/>